<evidence type="ECO:0000256" key="1">
    <source>
        <dbReference type="SAM" id="MobiDB-lite"/>
    </source>
</evidence>
<proteinExistence type="predicted"/>
<protein>
    <submittedName>
        <fullName evidence="2">Uncharacterized protein</fullName>
    </submittedName>
</protein>
<sequence length="32" mass="3606">MFPNQKWATRADKTTTIISSSSSHPPKFPTEN</sequence>
<reference evidence="2" key="2">
    <citation type="journal article" date="2015" name="Fish Shellfish Immunol.">
        <title>Early steps in the European eel (Anguilla anguilla)-Vibrio vulnificus interaction in the gills: Role of the RtxA13 toxin.</title>
        <authorList>
            <person name="Callol A."/>
            <person name="Pajuelo D."/>
            <person name="Ebbesson L."/>
            <person name="Teles M."/>
            <person name="MacKenzie S."/>
            <person name="Amaro C."/>
        </authorList>
    </citation>
    <scope>NUCLEOTIDE SEQUENCE</scope>
</reference>
<feature type="compositionally biased region" description="Low complexity" evidence="1">
    <location>
        <begin position="14"/>
        <end position="23"/>
    </location>
</feature>
<accession>A0A0E9S437</accession>
<dbReference type="EMBL" id="GBXM01072605">
    <property type="protein sequence ID" value="JAH35972.1"/>
    <property type="molecule type" value="Transcribed_RNA"/>
</dbReference>
<organism evidence="2">
    <name type="scientific">Anguilla anguilla</name>
    <name type="common">European freshwater eel</name>
    <name type="synonym">Muraena anguilla</name>
    <dbReference type="NCBI Taxonomy" id="7936"/>
    <lineage>
        <taxon>Eukaryota</taxon>
        <taxon>Metazoa</taxon>
        <taxon>Chordata</taxon>
        <taxon>Craniata</taxon>
        <taxon>Vertebrata</taxon>
        <taxon>Euteleostomi</taxon>
        <taxon>Actinopterygii</taxon>
        <taxon>Neopterygii</taxon>
        <taxon>Teleostei</taxon>
        <taxon>Anguilliformes</taxon>
        <taxon>Anguillidae</taxon>
        <taxon>Anguilla</taxon>
    </lineage>
</organism>
<name>A0A0E9S437_ANGAN</name>
<evidence type="ECO:0000313" key="2">
    <source>
        <dbReference type="EMBL" id="JAH35972.1"/>
    </source>
</evidence>
<dbReference type="AlphaFoldDB" id="A0A0E9S437"/>
<reference evidence="2" key="1">
    <citation type="submission" date="2014-11" db="EMBL/GenBank/DDBJ databases">
        <authorList>
            <person name="Amaro Gonzalez C."/>
        </authorList>
    </citation>
    <scope>NUCLEOTIDE SEQUENCE</scope>
</reference>
<feature type="region of interest" description="Disordered" evidence="1">
    <location>
        <begin position="1"/>
        <end position="32"/>
    </location>
</feature>